<dbReference type="RefSeq" id="WP_190471105.1">
    <property type="nucleotide sequence ID" value="NZ_JACJPW010000086.1"/>
</dbReference>
<sequence>MKYTSSSFDKGFTLVEMLVVIAVIGILAAIAAPSWLAFLNRQRLNAAQAEALSAMREAQINSKREKRVWQTSFRTHSDRVQWSVHPENLPTDSLPWNNLLGEDADNIAIDPSNTTLYTSNGIHRVQFQYKGHVNGQLGRITFITRGQNNSTNAPKRCVWVSTLLGALRTDSDRNCLRD</sequence>
<dbReference type="Pfam" id="PF07963">
    <property type="entry name" value="N_methyl"/>
    <property type="match status" value="1"/>
</dbReference>
<keyword evidence="1" id="KW-1133">Transmembrane helix</keyword>
<keyword evidence="1" id="KW-0472">Membrane</keyword>
<organism evidence="2 3">
    <name type="scientific">Aerosakkonema funiforme FACHB-1375</name>
    <dbReference type="NCBI Taxonomy" id="2949571"/>
    <lineage>
        <taxon>Bacteria</taxon>
        <taxon>Bacillati</taxon>
        <taxon>Cyanobacteriota</taxon>
        <taxon>Cyanophyceae</taxon>
        <taxon>Oscillatoriophycideae</taxon>
        <taxon>Aerosakkonematales</taxon>
        <taxon>Aerosakkonemataceae</taxon>
        <taxon>Aerosakkonema</taxon>
    </lineage>
</organism>
<dbReference type="PANTHER" id="PTHR30093">
    <property type="entry name" value="GENERAL SECRETION PATHWAY PROTEIN G"/>
    <property type="match status" value="1"/>
</dbReference>
<evidence type="ECO:0000256" key="1">
    <source>
        <dbReference type="SAM" id="Phobius"/>
    </source>
</evidence>
<dbReference type="EMBL" id="JACJPW010000086">
    <property type="protein sequence ID" value="MBD2184538.1"/>
    <property type="molecule type" value="Genomic_DNA"/>
</dbReference>
<dbReference type="NCBIfam" id="TIGR02532">
    <property type="entry name" value="IV_pilin_GFxxxE"/>
    <property type="match status" value="1"/>
</dbReference>
<accession>A0A926ZIK4</accession>
<dbReference type="InterPro" id="IPR012902">
    <property type="entry name" value="N_methyl_site"/>
</dbReference>
<keyword evidence="3" id="KW-1185">Reference proteome</keyword>
<dbReference type="SUPFAM" id="SSF54523">
    <property type="entry name" value="Pili subunits"/>
    <property type="match status" value="1"/>
</dbReference>
<dbReference type="PROSITE" id="PS00409">
    <property type="entry name" value="PROKAR_NTER_METHYL"/>
    <property type="match status" value="1"/>
</dbReference>
<comment type="caution">
    <text evidence="2">The sequence shown here is derived from an EMBL/GenBank/DDBJ whole genome shotgun (WGS) entry which is preliminary data.</text>
</comment>
<evidence type="ECO:0000313" key="3">
    <source>
        <dbReference type="Proteomes" id="UP000641646"/>
    </source>
</evidence>
<evidence type="ECO:0000313" key="2">
    <source>
        <dbReference type="EMBL" id="MBD2184538.1"/>
    </source>
</evidence>
<dbReference type="AlphaFoldDB" id="A0A926ZIK4"/>
<dbReference type="Gene3D" id="3.30.700.10">
    <property type="entry name" value="Glycoprotein, Type 4 Pilin"/>
    <property type="match status" value="1"/>
</dbReference>
<keyword evidence="1" id="KW-0812">Transmembrane</keyword>
<dbReference type="Proteomes" id="UP000641646">
    <property type="component" value="Unassembled WGS sequence"/>
</dbReference>
<gene>
    <name evidence="2" type="ORF">H6G03_26295</name>
</gene>
<proteinExistence type="predicted"/>
<feature type="transmembrane region" description="Helical" evidence="1">
    <location>
        <begin position="12"/>
        <end position="38"/>
    </location>
</feature>
<protein>
    <submittedName>
        <fullName evidence="2">Type II secretion system protein</fullName>
    </submittedName>
</protein>
<reference evidence="2" key="1">
    <citation type="journal article" date="2015" name="ISME J.">
        <title>Draft Genome Sequence of Streptomyces incarnatus NRRL8089, which Produces the Nucleoside Antibiotic Sinefungin.</title>
        <authorList>
            <person name="Oshima K."/>
            <person name="Hattori M."/>
            <person name="Shimizu H."/>
            <person name="Fukuda K."/>
            <person name="Nemoto M."/>
            <person name="Inagaki K."/>
            <person name="Tamura T."/>
        </authorList>
    </citation>
    <scope>NUCLEOTIDE SEQUENCE</scope>
    <source>
        <strain evidence="2">FACHB-1375</strain>
    </source>
</reference>
<reference evidence="2" key="2">
    <citation type="submission" date="2020-08" db="EMBL/GenBank/DDBJ databases">
        <authorList>
            <person name="Chen M."/>
            <person name="Teng W."/>
            <person name="Zhao L."/>
            <person name="Hu C."/>
            <person name="Zhou Y."/>
            <person name="Han B."/>
            <person name="Song L."/>
            <person name="Shu W."/>
        </authorList>
    </citation>
    <scope>NUCLEOTIDE SEQUENCE</scope>
    <source>
        <strain evidence="2">FACHB-1375</strain>
    </source>
</reference>
<dbReference type="InterPro" id="IPR045584">
    <property type="entry name" value="Pilin-like"/>
</dbReference>
<name>A0A926ZIK4_9CYAN</name>